<name>A0A822XZE7_NELNU</name>
<reference evidence="1 2" key="1">
    <citation type="journal article" date="2020" name="Mol. Biol. Evol.">
        <title>Distinct Expression and Methylation Patterns for Genes with Different Fates following a Single Whole-Genome Duplication in Flowering Plants.</title>
        <authorList>
            <person name="Shi T."/>
            <person name="Rahmani R.S."/>
            <person name="Gugger P.F."/>
            <person name="Wang M."/>
            <person name="Li H."/>
            <person name="Zhang Y."/>
            <person name="Li Z."/>
            <person name="Wang Q."/>
            <person name="Van de Peer Y."/>
            <person name="Marchal K."/>
            <person name="Chen J."/>
        </authorList>
    </citation>
    <scope>NUCLEOTIDE SEQUENCE [LARGE SCALE GENOMIC DNA]</scope>
    <source>
        <tissue evidence="1">Leaf</tissue>
    </source>
</reference>
<keyword evidence="2" id="KW-1185">Reference proteome</keyword>
<proteinExistence type="predicted"/>
<dbReference type="Pfam" id="PF03004">
    <property type="entry name" value="Transposase_24"/>
    <property type="match status" value="1"/>
</dbReference>
<protein>
    <submittedName>
        <fullName evidence="1">Uncharacterized protein</fullName>
    </submittedName>
</protein>
<dbReference type="InterPro" id="IPR004252">
    <property type="entry name" value="Probable_transposase_24"/>
</dbReference>
<dbReference type="Proteomes" id="UP000607653">
    <property type="component" value="Unassembled WGS sequence"/>
</dbReference>
<dbReference type="EMBL" id="DUZY01000001">
    <property type="protein sequence ID" value="DAD24185.1"/>
    <property type="molecule type" value="Genomic_DNA"/>
</dbReference>
<dbReference type="PANTHER" id="PTHR33144">
    <property type="entry name" value="OS10G0409366 PROTEIN-RELATED"/>
    <property type="match status" value="1"/>
</dbReference>
<sequence length="152" mass="17235">MENCLSLLAPIACNGNICTCHVNSWKKVLNTTKDRAWGFIKDKFDVSDDHKECSGEICFKCGNRKNLSKVNKNNRALKKINHYAGTKSLARIHKEAEVAGEVLDRATLFKRTHTRKDGKPIDDASVEIMAFKHVKLLYPGYDKKEVARDRSL</sequence>
<dbReference type="AlphaFoldDB" id="A0A822XZE7"/>
<evidence type="ECO:0000313" key="1">
    <source>
        <dbReference type="EMBL" id="DAD24185.1"/>
    </source>
</evidence>
<evidence type="ECO:0000313" key="2">
    <source>
        <dbReference type="Proteomes" id="UP000607653"/>
    </source>
</evidence>
<organism evidence="1 2">
    <name type="scientific">Nelumbo nucifera</name>
    <name type="common">Sacred lotus</name>
    <dbReference type="NCBI Taxonomy" id="4432"/>
    <lineage>
        <taxon>Eukaryota</taxon>
        <taxon>Viridiplantae</taxon>
        <taxon>Streptophyta</taxon>
        <taxon>Embryophyta</taxon>
        <taxon>Tracheophyta</taxon>
        <taxon>Spermatophyta</taxon>
        <taxon>Magnoliopsida</taxon>
        <taxon>Proteales</taxon>
        <taxon>Nelumbonaceae</taxon>
        <taxon>Nelumbo</taxon>
    </lineage>
</organism>
<accession>A0A822XZE7</accession>
<comment type="caution">
    <text evidence="1">The sequence shown here is derived from an EMBL/GenBank/DDBJ whole genome shotgun (WGS) entry which is preliminary data.</text>
</comment>
<dbReference type="PANTHER" id="PTHR33144:SF45">
    <property type="entry name" value="TRANSPOSASE TNP1_EN_SPM-LIKE DOMAIN-CONTAINING PROTEIN"/>
    <property type="match status" value="1"/>
</dbReference>
<gene>
    <name evidence="1" type="ORF">HUJ06_025648</name>
</gene>